<comment type="caution">
    <text evidence="2">The sequence shown here is derived from an EMBL/GenBank/DDBJ whole genome shotgun (WGS) entry which is preliminary data.</text>
</comment>
<evidence type="ECO:0000313" key="2">
    <source>
        <dbReference type="EMBL" id="GGD45923.1"/>
    </source>
</evidence>
<sequence length="153" mass="16942">MKKTLILLFTILVRNVNAQQFQKGNVVANLGLNFGRSNFAVPLSVEYSPINNIGAGVSLWAGGDGYNTYTFVGLRGSYYLKELFDSADFSVGASVGKFKYGSEKGPVKAIVHLMYKRYLNDQFGIYGGLNSTYDGRIKTWFGVGISMRFGKYE</sequence>
<name>A0A917DJW8_9BACT</name>
<feature type="chain" id="PRO_5038100485" description="DUF3575 domain-containing protein" evidence="1">
    <location>
        <begin position="19"/>
        <end position="153"/>
    </location>
</feature>
<dbReference type="Proteomes" id="UP000609064">
    <property type="component" value="Unassembled WGS sequence"/>
</dbReference>
<organism evidence="2 3">
    <name type="scientific">Emticicia aquatilis</name>
    <dbReference type="NCBI Taxonomy" id="1537369"/>
    <lineage>
        <taxon>Bacteria</taxon>
        <taxon>Pseudomonadati</taxon>
        <taxon>Bacteroidota</taxon>
        <taxon>Cytophagia</taxon>
        <taxon>Cytophagales</taxon>
        <taxon>Leadbetterellaceae</taxon>
        <taxon>Emticicia</taxon>
    </lineage>
</organism>
<evidence type="ECO:0000256" key="1">
    <source>
        <dbReference type="SAM" id="SignalP"/>
    </source>
</evidence>
<reference evidence="2" key="2">
    <citation type="submission" date="2020-09" db="EMBL/GenBank/DDBJ databases">
        <authorList>
            <person name="Sun Q."/>
            <person name="Zhou Y."/>
        </authorList>
    </citation>
    <scope>NUCLEOTIDE SEQUENCE</scope>
    <source>
        <strain evidence="2">CGMCC 1.15958</strain>
    </source>
</reference>
<evidence type="ECO:0008006" key="4">
    <source>
        <dbReference type="Google" id="ProtNLM"/>
    </source>
</evidence>
<reference evidence="2" key="1">
    <citation type="journal article" date="2014" name="Int. J. Syst. Evol. Microbiol.">
        <title>Complete genome sequence of Corynebacterium casei LMG S-19264T (=DSM 44701T), isolated from a smear-ripened cheese.</title>
        <authorList>
            <consortium name="US DOE Joint Genome Institute (JGI-PGF)"/>
            <person name="Walter F."/>
            <person name="Albersmeier A."/>
            <person name="Kalinowski J."/>
            <person name="Ruckert C."/>
        </authorList>
    </citation>
    <scope>NUCLEOTIDE SEQUENCE</scope>
    <source>
        <strain evidence="2">CGMCC 1.15958</strain>
    </source>
</reference>
<feature type="signal peptide" evidence="1">
    <location>
        <begin position="1"/>
        <end position="18"/>
    </location>
</feature>
<evidence type="ECO:0000313" key="3">
    <source>
        <dbReference type="Proteomes" id="UP000609064"/>
    </source>
</evidence>
<keyword evidence="3" id="KW-1185">Reference proteome</keyword>
<gene>
    <name evidence="2" type="ORF">GCM10011514_07400</name>
</gene>
<dbReference type="EMBL" id="BMKK01000001">
    <property type="protein sequence ID" value="GGD45923.1"/>
    <property type="molecule type" value="Genomic_DNA"/>
</dbReference>
<protein>
    <recommendedName>
        <fullName evidence="4">DUF3575 domain-containing protein</fullName>
    </recommendedName>
</protein>
<accession>A0A917DJW8</accession>
<proteinExistence type="predicted"/>
<keyword evidence="1" id="KW-0732">Signal</keyword>
<dbReference type="RefSeq" id="WP_188764667.1">
    <property type="nucleotide sequence ID" value="NZ_BMKK01000001.1"/>
</dbReference>
<dbReference type="AlphaFoldDB" id="A0A917DJW8"/>